<gene>
    <name evidence="9" type="primary">LOC102807607</name>
</gene>
<keyword evidence="3" id="KW-0406">Ion transport</keyword>
<dbReference type="PROSITE" id="PS50088">
    <property type="entry name" value="ANK_REPEAT"/>
    <property type="match status" value="1"/>
</dbReference>
<evidence type="ECO:0000256" key="5">
    <source>
        <dbReference type="PROSITE-ProRule" id="PRU00023"/>
    </source>
</evidence>
<evidence type="ECO:0000256" key="1">
    <source>
        <dbReference type="ARBA" id="ARBA00022448"/>
    </source>
</evidence>
<dbReference type="InterPro" id="IPR036770">
    <property type="entry name" value="Ankyrin_rpt-contain_sf"/>
</dbReference>
<evidence type="ECO:0000313" key="8">
    <source>
        <dbReference type="Proteomes" id="UP000694865"/>
    </source>
</evidence>
<name>A0ABM0M4Q0_SACKO</name>
<keyword evidence="8" id="KW-1185">Reference proteome</keyword>
<evidence type="ECO:0000256" key="4">
    <source>
        <dbReference type="ARBA" id="ARBA00023303"/>
    </source>
</evidence>
<dbReference type="Pfam" id="PF12796">
    <property type="entry name" value="Ank_2"/>
    <property type="match status" value="1"/>
</dbReference>
<protein>
    <submittedName>
        <fullName evidence="9">Short transient receptor potential channel 5-like</fullName>
    </submittedName>
</protein>
<keyword evidence="5" id="KW-0040">ANK repeat</keyword>
<keyword evidence="4" id="KW-0407">Ion channel</keyword>
<evidence type="ECO:0000256" key="3">
    <source>
        <dbReference type="ARBA" id="ARBA00023065"/>
    </source>
</evidence>
<dbReference type="RefSeq" id="XP_006814991.1">
    <property type="nucleotide sequence ID" value="XM_006814928.1"/>
</dbReference>
<dbReference type="Gene3D" id="1.25.40.20">
    <property type="entry name" value="Ankyrin repeat-containing domain"/>
    <property type="match status" value="1"/>
</dbReference>
<feature type="domain" description="Transient receptor ion channel" evidence="7">
    <location>
        <begin position="154"/>
        <end position="217"/>
    </location>
</feature>
<dbReference type="SMART" id="SM00248">
    <property type="entry name" value="ANK"/>
    <property type="match status" value="3"/>
</dbReference>
<feature type="repeat" description="ANK" evidence="5">
    <location>
        <begin position="127"/>
        <end position="159"/>
    </location>
</feature>
<dbReference type="SMART" id="SM01420">
    <property type="entry name" value="TRP_2"/>
    <property type="match status" value="1"/>
</dbReference>
<dbReference type="PANTHER" id="PTHR10117">
    <property type="entry name" value="TRANSIENT RECEPTOR POTENTIAL CHANNEL"/>
    <property type="match status" value="1"/>
</dbReference>
<dbReference type="Proteomes" id="UP000694865">
    <property type="component" value="Unplaced"/>
</dbReference>
<proteinExistence type="predicted"/>
<evidence type="ECO:0000256" key="6">
    <source>
        <dbReference type="SAM" id="Phobius"/>
    </source>
</evidence>
<organism evidence="8 9">
    <name type="scientific">Saccoglossus kowalevskii</name>
    <name type="common">Acorn worm</name>
    <dbReference type="NCBI Taxonomy" id="10224"/>
    <lineage>
        <taxon>Eukaryota</taxon>
        <taxon>Metazoa</taxon>
        <taxon>Hemichordata</taxon>
        <taxon>Enteropneusta</taxon>
        <taxon>Harrimaniidae</taxon>
        <taxon>Saccoglossus</taxon>
    </lineage>
</organism>
<dbReference type="InterPro" id="IPR002110">
    <property type="entry name" value="Ankyrin_rpt"/>
</dbReference>
<feature type="transmembrane region" description="Helical" evidence="6">
    <location>
        <begin position="305"/>
        <end position="325"/>
    </location>
</feature>
<keyword evidence="6" id="KW-0812">Transmembrane</keyword>
<reference evidence="9" key="1">
    <citation type="submission" date="2025-08" db="UniProtKB">
        <authorList>
            <consortium name="RefSeq"/>
        </authorList>
    </citation>
    <scope>IDENTIFICATION</scope>
    <source>
        <tissue evidence="9">Testes</tissue>
    </source>
</reference>
<evidence type="ECO:0000259" key="7">
    <source>
        <dbReference type="SMART" id="SM01420"/>
    </source>
</evidence>
<accession>A0ABM0M4Q0</accession>
<dbReference type="InterPro" id="IPR013555">
    <property type="entry name" value="TRP_dom"/>
</dbReference>
<keyword evidence="6" id="KW-0472">Membrane</keyword>
<keyword evidence="1" id="KW-0813">Transport</keyword>
<dbReference type="InterPro" id="IPR002153">
    <property type="entry name" value="TRPC_channel"/>
</dbReference>
<dbReference type="PROSITE" id="PS50297">
    <property type="entry name" value="ANK_REP_REGION"/>
    <property type="match status" value="1"/>
</dbReference>
<dbReference type="GeneID" id="102807607"/>
<dbReference type="SUPFAM" id="SSF48403">
    <property type="entry name" value="Ankyrin repeat"/>
    <property type="match status" value="1"/>
</dbReference>
<keyword evidence="6" id="KW-1133">Transmembrane helix</keyword>
<evidence type="ECO:0000313" key="9">
    <source>
        <dbReference type="RefSeq" id="XP_006814991.1"/>
    </source>
</evidence>
<evidence type="ECO:0000256" key="2">
    <source>
        <dbReference type="ARBA" id="ARBA00022737"/>
    </source>
</evidence>
<dbReference type="Pfam" id="PF08344">
    <property type="entry name" value="TRP_2"/>
    <property type="match status" value="1"/>
</dbReference>
<keyword evidence="2" id="KW-0677">Repeat</keyword>
<sequence length="337" mass="38391">MNGPTRRQKSQAQRIFGEEEDVEKLYLAAAEKGDVHTLEYVLKIESLDVNCVDRKGNTALNLAIKHGHVDAMKCLLRHDVYIGDSLLRAVDVQTFRGVQILCEYSKTFKGRSINIINCRSDNEDFHPDITPLVLAAHHNNYDIIKILLRHSASIDDPESINRVTEKHTLQHSLGTLNVYKALASEAYISLTNEDPIDKAFKLSVKLRDMSTRDYEFRQDYIDLSERCEQFAADLLGQTRDTQELTTILTHGKTSQGDSDLPYKVFHAVKLEQKLFVAHPHCQQLLIERWYHGLSNWRDKSMLQTVPISIAIGFAYPLLSLLYILAPCGRLAKFITIP</sequence>
<dbReference type="PANTHER" id="PTHR10117:SF54">
    <property type="entry name" value="TRANSIENT RECEPTOR POTENTIAL-GAMMA PROTEIN"/>
    <property type="match status" value="1"/>
</dbReference>